<dbReference type="AlphaFoldDB" id="A0A483BFC6"/>
<evidence type="ECO:0000313" key="6">
    <source>
        <dbReference type="Proteomes" id="UP001281024"/>
    </source>
</evidence>
<gene>
    <name evidence="2" type="ORF">ATX59_02500</name>
    <name evidence="1" type="ORF">GA838_06900</name>
    <name evidence="3" type="ORF">OENI_0481</name>
</gene>
<protein>
    <submittedName>
        <fullName evidence="1">DUF488 family protein</fullName>
    </submittedName>
</protein>
<dbReference type="GeneID" id="75065349"/>
<dbReference type="OMA" id="RIYDHEQ"/>
<name>A0A483BFC6_OENOE</name>
<dbReference type="PANTHER" id="PTHR36849:SF1">
    <property type="entry name" value="CYTOPLASMIC PROTEIN"/>
    <property type="match status" value="1"/>
</dbReference>
<reference evidence="3 5" key="2">
    <citation type="submission" date="2018-08" db="EMBL/GenBank/DDBJ databases">
        <authorList>
            <person name="Lorentzen P. G. S. M."/>
        </authorList>
    </citation>
    <scope>NUCLEOTIDE SEQUENCE [LARGE SCALE GENOMIC DNA]</scope>
    <source>
        <strain evidence="3 5">CRBO_1381</strain>
    </source>
</reference>
<dbReference type="PANTHER" id="PTHR36849">
    <property type="entry name" value="CYTOPLASMIC PROTEIN-RELATED"/>
    <property type="match status" value="1"/>
</dbReference>
<dbReference type="Proteomes" id="UP000181728">
    <property type="component" value="Unassembled WGS sequence"/>
</dbReference>
<evidence type="ECO:0000313" key="2">
    <source>
        <dbReference type="EMBL" id="OIM21742.1"/>
    </source>
</evidence>
<dbReference type="EMBL" id="MLOK01000026">
    <property type="protein sequence ID" value="OIM21742.1"/>
    <property type="molecule type" value="Genomic_DNA"/>
</dbReference>
<proteinExistence type="predicted"/>
<reference evidence="2 4" key="1">
    <citation type="journal article" date="2016" name="BMC Genomics">
        <title>Consensus pan-genome assembly of the specialised wine bacterium Oenococcus oeni.</title>
        <authorList>
            <person name="Sternes P.R."/>
            <person name="Borneman A.R."/>
        </authorList>
    </citation>
    <scope>NUCLEOTIDE SEQUENCE [LARGE SCALE GENOMIC DNA]</scope>
    <source>
        <strain evidence="2 4">AWRIB661</strain>
    </source>
</reference>
<dbReference type="RefSeq" id="WP_002817057.1">
    <property type="nucleotide sequence ID" value="NZ_CP014324.1"/>
</dbReference>
<accession>A0A483BFC6</accession>
<dbReference type="EMBL" id="WERV01000005">
    <property type="protein sequence ID" value="MDV7715468.1"/>
    <property type="molecule type" value="Genomic_DNA"/>
</dbReference>
<evidence type="ECO:0000313" key="3">
    <source>
        <dbReference type="EMBL" id="VDB97497.1"/>
    </source>
</evidence>
<dbReference type="InterPro" id="IPR052552">
    <property type="entry name" value="YeaO-like"/>
</dbReference>
<sequence length="137" mass="15920">MVYMVKIERIYGTESKGYRILIDSLWPRGVSKEKAAIDLWAKDIAPSADLRKQFYDHDIDEMAFRAIYLTELSSNPASKDFLQTLRDHEDSVLLYAAKDDHENNAKVLADYLKRQGFDFSKNEPEKEPDKDDQESKI</sequence>
<evidence type="ECO:0000313" key="1">
    <source>
        <dbReference type="EMBL" id="MDV7715468.1"/>
    </source>
</evidence>
<evidence type="ECO:0000313" key="4">
    <source>
        <dbReference type="Proteomes" id="UP000181728"/>
    </source>
</evidence>
<dbReference type="Proteomes" id="UP000294726">
    <property type="component" value="Chromosome"/>
</dbReference>
<dbReference type="Proteomes" id="UP001281024">
    <property type="component" value="Unassembled WGS sequence"/>
</dbReference>
<reference evidence="1" key="3">
    <citation type="submission" date="2019-10" db="EMBL/GenBank/DDBJ databases">
        <title>Malate fermentation in French cider.</title>
        <authorList>
            <person name="Cousin F.J."/>
            <person name="Medina Fernandez S."/>
            <person name="Misery B."/>
            <person name="Laplace J.-M."/>
            <person name="Cretenet M."/>
        </authorList>
    </citation>
    <scope>NUCLEOTIDE SEQUENCE</scope>
    <source>
        <strain evidence="1">UCMA15129</strain>
    </source>
</reference>
<evidence type="ECO:0000313" key="5">
    <source>
        <dbReference type="Proteomes" id="UP000294726"/>
    </source>
</evidence>
<dbReference type="EMBL" id="LR031358">
    <property type="protein sequence ID" value="VDB97497.1"/>
    <property type="molecule type" value="Genomic_DNA"/>
</dbReference>
<organism evidence="1 6">
    <name type="scientific">Oenococcus oeni</name>
    <name type="common">Leuconostoc oenos</name>
    <dbReference type="NCBI Taxonomy" id="1247"/>
    <lineage>
        <taxon>Bacteria</taxon>
        <taxon>Bacillati</taxon>
        <taxon>Bacillota</taxon>
        <taxon>Bacilli</taxon>
        <taxon>Lactobacillales</taxon>
        <taxon>Lactobacillaceae</taxon>
        <taxon>Oenococcus</taxon>
    </lineage>
</organism>
<dbReference type="Pfam" id="PF22752">
    <property type="entry name" value="DUF488-N3i"/>
    <property type="match status" value="1"/>
</dbReference>